<gene>
    <name evidence="2" type="ORF">DSPE1174_LOCUS13552</name>
</gene>
<name>A0A7S2CB39_9STRA</name>
<organism evidence="2">
    <name type="scientific">Octactis speculum</name>
    <dbReference type="NCBI Taxonomy" id="3111310"/>
    <lineage>
        <taxon>Eukaryota</taxon>
        <taxon>Sar</taxon>
        <taxon>Stramenopiles</taxon>
        <taxon>Ochrophyta</taxon>
        <taxon>Dictyochophyceae</taxon>
        <taxon>Dictyochales</taxon>
        <taxon>Dictyochaceae</taxon>
        <taxon>Octactis</taxon>
    </lineage>
</organism>
<proteinExistence type="predicted"/>
<evidence type="ECO:0000256" key="1">
    <source>
        <dbReference type="SAM" id="Phobius"/>
    </source>
</evidence>
<evidence type="ECO:0000313" key="2">
    <source>
        <dbReference type="EMBL" id="CAD9420892.1"/>
    </source>
</evidence>
<keyword evidence="1" id="KW-0812">Transmembrane</keyword>
<keyword evidence="1" id="KW-1133">Transmembrane helix</keyword>
<protein>
    <submittedName>
        <fullName evidence="2">Uncharacterized protein</fullName>
    </submittedName>
</protein>
<dbReference type="EMBL" id="HBGS01026735">
    <property type="protein sequence ID" value="CAD9420892.1"/>
    <property type="molecule type" value="Transcribed_RNA"/>
</dbReference>
<feature type="transmembrane region" description="Helical" evidence="1">
    <location>
        <begin position="12"/>
        <end position="32"/>
    </location>
</feature>
<reference evidence="2" key="1">
    <citation type="submission" date="2021-01" db="EMBL/GenBank/DDBJ databases">
        <authorList>
            <person name="Corre E."/>
            <person name="Pelletier E."/>
            <person name="Niang G."/>
            <person name="Scheremetjew M."/>
            <person name="Finn R."/>
            <person name="Kale V."/>
            <person name="Holt S."/>
            <person name="Cochrane G."/>
            <person name="Meng A."/>
            <person name="Brown T."/>
            <person name="Cohen L."/>
        </authorList>
    </citation>
    <scope>NUCLEOTIDE SEQUENCE</scope>
    <source>
        <strain evidence="2">CCMP1381</strain>
    </source>
</reference>
<sequence length="441" mass="50698">MLELTKKHFSFIYEYPAVIFFICAFGMAGAAARCILRTVGTELLGSPPSDGLLAMLEQRKDQDHDQFLFPFISADPSQLLVWLTQFALADPKCRDEWVALATHPCEDVEHDPVIENEFHTRYPNIHLALSLYVDTHPHDDFRCEGDFSVIRMLKRAEVTQRRFDMDFFIRQNFIAPIFEESRDLGRQTQKKGFVKGHRTHEQCRMVCEKLEEMAGELFTEEKMEGKTVAGMKRAGLGFRESEEKLEQVKSEWKKTYNRSISESDLRERGQAIRLALAPRDPDGISRCISESEEYLHPSLYTNVKAPVFHLEMSCFVPFFFWALKTYRNQPLSETTPPLHKFLHKLLTNGWGEESVLKTNGTLLKKHAIAWLRLFSENANLIREYAPEFIFVLVTPLFFSATMKPYLISAEGGGLLRHGKSGFFSQLARFKNAETTGSAFDI</sequence>
<dbReference type="AlphaFoldDB" id="A0A7S2CB39"/>
<keyword evidence="1" id="KW-0472">Membrane</keyword>
<accession>A0A7S2CB39</accession>